<accession>A0ABN7WVW3</accession>
<name>A0ABN7WVW3_GIGMA</name>
<gene>
    <name evidence="1" type="ORF">GMARGA_LOCUS35059</name>
</gene>
<proteinExistence type="predicted"/>
<keyword evidence="2" id="KW-1185">Reference proteome</keyword>
<dbReference type="Proteomes" id="UP000789901">
    <property type="component" value="Unassembled WGS sequence"/>
</dbReference>
<evidence type="ECO:0000313" key="1">
    <source>
        <dbReference type="EMBL" id="CAG8840748.1"/>
    </source>
</evidence>
<organism evidence="1 2">
    <name type="scientific">Gigaspora margarita</name>
    <dbReference type="NCBI Taxonomy" id="4874"/>
    <lineage>
        <taxon>Eukaryota</taxon>
        <taxon>Fungi</taxon>
        <taxon>Fungi incertae sedis</taxon>
        <taxon>Mucoromycota</taxon>
        <taxon>Glomeromycotina</taxon>
        <taxon>Glomeromycetes</taxon>
        <taxon>Diversisporales</taxon>
        <taxon>Gigasporaceae</taxon>
        <taxon>Gigaspora</taxon>
    </lineage>
</organism>
<protein>
    <submittedName>
        <fullName evidence="1">14129_t:CDS:1</fullName>
    </submittedName>
</protein>
<dbReference type="EMBL" id="CAJVQB010063604">
    <property type="protein sequence ID" value="CAG8840748.1"/>
    <property type="molecule type" value="Genomic_DNA"/>
</dbReference>
<reference evidence="1 2" key="1">
    <citation type="submission" date="2021-06" db="EMBL/GenBank/DDBJ databases">
        <authorList>
            <person name="Kallberg Y."/>
            <person name="Tangrot J."/>
            <person name="Rosling A."/>
        </authorList>
    </citation>
    <scope>NUCLEOTIDE SEQUENCE [LARGE SCALE GENOMIC DNA]</scope>
    <source>
        <strain evidence="1 2">120-4 pot B 10/14</strain>
    </source>
</reference>
<comment type="caution">
    <text evidence="1">The sequence shown here is derived from an EMBL/GenBank/DDBJ whole genome shotgun (WGS) entry which is preliminary data.</text>
</comment>
<sequence length="112" mass="12629">LPQLSTYVEELDNELLDGKTKERARKAKDQAKRRFQQLGLSKKQANTLIPICASGRHVVERDPIKIIAQDIIKNNLSPEEINRIAYVLASSAPTTVAENSHLNLLWKKLLSL</sequence>
<feature type="non-terminal residue" evidence="1">
    <location>
        <position position="1"/>
    </location>
</feature>
<evidence type="ECO:0000313" key="2">
    <source>
        <dbReference type="Proteomes" id="UP000789901"/>
    </source>
</evidence>